<dbReference type="SUPFAM" id="SSF55961">
    <property type="entry name" value="Bet v1-like"/>
    <property type="match status" value="1"/>
</dbReference>
<dbReference type="OrthoDB" id="2374625at2"/>
<dbReference type="CDD" id="cd07812">
    <property type="entry name" value="SRPBCC"/>
    <property type="match status" value="1"/>
</dbReference>
<dbReference type="InterPro" id="IPR023393">
    <property type="entry name" value="START-like_dom_sf"/>
</dbReference>
<reference evidence="2" key="1">
    <citation type="submission" date="2016-10" db="EMBL/GenBank/DDBJ databases">
        <authorList>
            <person name="Varghese N."/>
            <person name="Submissions S."/>
        </authorList>
    </citation>
    <scope>NUCLEOTIDE SEQUENCE [LARGE SCALE GENOMIC DNA]</scope>
    <source>
        <strain evidence="2">B48,IBRC-M 10115,DSM 25386,CECT 8001</strain>
    </source>
</reference>
<dbReference type="AlphaFoldDB" id="A0A1H7YYT5"/>
<name>A0A1H7YYT5_9BACI</name>
<organism evidence="1 2">
    <name type="scientific">Mesobacillus persicus</name>
    <dbReference type="NCBI Taxonomy" id="930146"/>
    <lineage>
        <taxon>Bacteria</taxon>
        <taxon>Bacillati</taxon>
        <taxon>Bacillota</taxon>
        <taxon>Bacilli</taxon>
        <taxon>Bacillales</taxon>
        <taxon>Bacillaceae</taxon>
        <taxon>Mesobacillus</taxon>
    </lineage>
</organism>
<keyword evidence="2" id="KW-1185">Reference proteome</keyword>
<dbReference type="Pfam" id="PF10604">
    <property type="entry name" value="Polyketide_cyc2"/>
    <property type="match status" value="1"/>
</dbReference>
<evidence type="ECO:0000313" key="2">
    <source>
        <dbReference type="Proteomes" id="UP000198553"/>
    </source>
</evidence>
<dbReference type="Proteomes" id="UP000198553">
    <property type="component" value="Unassembled WGS sequence"/>
</dbReference>
<accession>A0A1H7YYT5</accession>
<dbReference type="Gene3D" id="3.30.530.20">
    <property type="match status" value="1"/>
</dbReference>
<dbReference type="InterPro" id="IPR019587">
    <property type="entry name" value="Polyketide_cyclase/dehydratase"/>
</dbReference>
<dbReference type="EMBL" id="FOBW01000003">
    <property type="protein sequence ID" value="SEM50528.1"/>
    <property type="molecule type" value="Genomic_DNA"/>
</dbReference>
<sequence length="150" mass="16804">MANGKHSVELPVSIQDIWNYISDIDRWATTVPGYESHEIVNEKQSTWAIKGDMGILKKTANLKVEITEWVEPKRVAFQFKSLSGDFVGNGQYEAEAIDDSHTRITGHLEIEPEATRGPMASMQKTVLKKFVPKTTKDITTAVADEIKSLK</sequence>
<evidence type="ECO:0000313" key="1">
    <source>
        <dbReference type="EMBL" id="SEM50528.1"/>
    </source>
</evidence>
<gene>
    <name evidence="1" type="ORF">SAMN05192533_103173</name>
</gene>
<proteinExistence type="predicted"/>
<dbReference type="RefSeq" id="WP_090742254.1">
    <property type="nucleotide sequence ID" value="NZ_FOBW01000003.1"/>
</dbReference>
<protein>
    <submittedName>
        <fullName evidence="1">Carbon monoxide dehydrogenase subunit G</fullName>
    </submittedName>
</protein>